<organism evidence="5 6">
    <name type="scientific">Gordonia hankookensis</name>
    <dbReference type="NCBI Taxonomy" id="589403"/>
    <lineage>
        <taxon>Bacteria</taxon>
        <taxon>Bacillati</taxon>
        <taxon>Actinomycetota</taxon>
        <taxon>Actinomycetes</taxon>
        <taxon>Mycobacteriales</taxon>
        <taxon>Gordoniaceae</taxon>
        <taxon>Gordonia</taxon>
    </lineage>
</organism>
<evidence type="ECO:0000313" key="6">
    <source>
        <dbReference type="Proteomes" id="UP000602395"/>
    </source>
</evidence>
<dbReference type="InterPro" id="IPR050166">
    <property type="entry name" value="ABC_transporter_ATP-bind"/>
</dbReference>
<dbReference type="InterPro" id="IPR003439">
    <property type="entry name" value="ABC_transporter-like_ATP-bd"/>
</dbReference>
<dbReference type="PANTHER" id="PTHR42788:SF13">
    <property type="entry name" value="ALIPHATIC SULFONATES IMPORT ATP-BINDING PROTEIN SSUB"/>
    <property type="match status" value="1"/>
</dbReference>
<evidence type="ECO:0000259" key="4">
    <source>
        <dbReference type="PROSITE" id="PS50893"/>
    </source>
</evidence>
<name>A0ABR7WDJ3_9ACTN</name>
<feature type="domain" description="ABC transporter" evidence="4">
    <location>
        <begin position="12"/>
        <end position="243"/>
    </location>
</feature>
<dbReference type="EMBL" id="JACWMS010000002">
    <property type="protein sequence ID" value="MBD1320626.1"/>
    <property type="molecule type" value="Genomic_DNA"/>
</dbReference>
<sequence length="263" mass="29123">MTATDTTTSTPVTLDRVTKEYWQKGRCTTALDECTLEIAAGEFFSLLGPSGTGKTTLLNLLAGFERPDSGTVRVGDREVRTAGPDRAVVFQAPTLYPWLTAAGNVAEGLRHLHLSRRDRKARALQQLSEVGLEHAAGRYPHQMSGGMAQRVGIARALAMQPDVLVMDEPFAALDAYVRREMQELAVRLQQERQVTTLFVTHSIEEALVLSDRIATMADGQVTEIFEVDSPHPRDVTSSEFNHLRRAIADRIEAGVRAERERVR</sequence>
<keyword evidence="1" id="KW-0813">Transport</keyword>
<comment type="caution">
    <text evidence="5">The sequence shown here is derived from an EMBL/GenBank/DDBJ whole genome shotgun (WGS) entry which is preliminary data.</text>
</comment>
<dbReference type="InterPro" id="IPR017871">
    <property type="entry name" value="ABC_transporter-like_CS"/>
</dbReference>
<dbReference type="CDD" id="cd03293">
    <property type="entry name" value="ABC_NrtD_SsuB_transporters"/>
    <property type="match status" value="1"/>
</dbReference>
<reference evidence="5 6" key="1">
    <citation type="submission" date="2020-09" db="EMBL/GenBank/DDBJ databases">
        <title>Novel species in genus Gordonia.</title>
        <authorList>
            <person name="Zhang G."/>
        </authorList>
    </citation>
    <scope>NUCLEOTIDE SEQUENCE [LARGE SCALE GENOMIC DNA]</scope>
    <source>
        <strain evidence="5 6">ON-33</strain>
    </source>
</reference>
<dbReference type="InterPro" id="IPR027417">
    <property type="entry name" value="P-loop_NTPase"/>
</dbReference>
<keyword evidence="2" id="KW-0547">Nucleotide-binding</keyword>
<evidence type="ECO:0000256" key="2">
    <source>
        <dbReference type="ARBA" id="ARBA00022741"/>
    </source>
</evidence>
<dbReference type="Proteomes" id="UP000602395">
    <property type="component" value="Unassembled WGS sequence"/>
</dbReference>
<keyword evidence="6" id="KW-1185">Reference proteome</keyword>
<protein>
    <submittedName>
        <fullName evidence="5">ABC transporter ATP-binding protein</fullName>
    </submittedName>
</protein>
<dbReference type="InterPro" id="IPR003593">
    <property type="entry name" value="AAA+_ATPase"/>
</dbReference>
<gene>
    <name evidence="5" type="ORF">IDF66_13645</name>
</gene>
<evidence type="ECO:0000256" key="3">
    <source>
        <dbReference type="ARBA" id="ARBA00022840"/>
    </source>
</evidence>
<dbReference type="PANTHER" id="PTHR42788">
    <property type="entry name" value="TAURINE IMPORT ATP-BINDING PROTEIN-RELATED"/>
    <property type="match status" value="1"/>
</dbReference>
<dbReference type="Pfam" id="PF00005">
    <property type="entry name" value="ABC_tran"/>
    <property type="match status" value="1"/>
</dbReference>
<keyword evidence="3 5" id="KW-0067">ATP-binding</keyword>
<dbReference type="PROSITE" id="PS50893">
    <property type="entry name" value="ABC_TRANSPORTER_2"/>
    <property type="match status" value="1"/>
</dbReference>
<dbReference type="SMART" id="SM00382">
    <property type="entry name" value="AAA"/>
    <property type="match status" value="1"/>
</dbReference>
<proteinExistence type="predicted"/>
<dbReference type="GO" id="GO:0005524">
    <property type="term" value="F:ATP binding"/>
    <property type="evidence" value="ECO:0007669"/>
    <property type="project" value="UniProtKB-KW"/>
</dbReference>
<accession>A0ABR7WDJ3</accession>
<dbReference type="RefSeq" id="WP_190267241.1">
    <property type="nucleotide sequence ID" value="NZ_BAABAD010000004.1"/>
</dbReference>
<dbReference type="PROSITE" id="PS00211">
    <property type="entry name" value="ABC_TRANSPORTER_1"/>
    <property type="match status" value="1"/>
</dbReference>
<evidence type="ECO:0000313" key="5">
    <source>
        <dbReference type="EMBL" id="MBD1320626.1"/>
    </source>
</evidence>
<dbReference type="SUPFAM" id="SSF52540">
    <property type="entry name" value="P-loop containing nucleoside triphosphate hydrolases"/>
    <property type="match status" value="1"/>
</dbReference>
<evidence type="ECO:0000256" key="1">
    <source>
        <dbReference type="ARBA" id="ARBA00022448"/>
    </source>
</evidence>
<dbReference type="Gene3D" id="3.40.50.300">
    <property type="entry name" value="P-loop containing nucleotide triphosphate hydrolases"/>
    <property type="match status" value="1"/>
</dbReference>